<dbReference type="EMBL" id="JAUSQW010000001">
    <property type="protein sequence ID" value="MDP9800825.1"/>
    <property type="molecule type" value="Genomic_DNA"/>
</dbReference>
<dbReference type="RefSeq" id="WP_278058311.1">
    <property type="nucleotide sequence ID" value="NZ_CP121247.1"/>
</dbReference>
<dbReference type="Proteomes" id="UP001235966">
    <property type="component" value="Unassembled WGS sequence"/>
</dbReference>
<organism evidence="1 2">
    <name type="scientific">Arcanobacterium wilhelmae</name>
    <dbReference type="NCBI Taxonomy" id="1803177"/>
    <lineage>
        <taxon>Bacteria</taxon>
        <taxon>Bacillati</taxon>
        <taxon>Actinomycetota</taxon>
        <taxon>Actinomycetes</taxon>
        <taxon>Actinomycetales</taxon>
        <taxon>Actinomycetaceae</taxon>
        <taxon>Arcanobacterium</taxon>
    </lineage>
</organism>
<dbReference type="Pfam" id="PF16154">
    <property type="entry name" value="DUF4862"/>
    <property type="match status" value="1"/>
</dbReference>
<proteinExistence type="predicted"/>
<dbReference type="InterPro" id="IPR032344">
    <property type="entry name" value="DUF4862"/>
</dbReference>
<sequence length="305" mass="32304">MATPFVIGAYAALPAERAQQEEFYGSLAQAAWVNGLEIPLRATITDDLPWFAQQIAPSFTTNVLTPIPGTMGKLGKNPAFGIASPDEAGRALALEFLIDAVNQVKAVNDAVGRQVFTHIALHTAPTATAQREALVRSLATIEQWDADGAKFVIEHQDAFIPEQAPQKGFLSLADEIIAIEEADAERTFISLNWGRSAIEGRGTELPLEHVKQAAASGKLEGLIFSGAHDVDGDYGPAWTDAHVALHQDEPSSIMTSSLVASAAQAATAAKVQYLGAKLTLDGRYSVAERVAILQRVAAAAGQPNA</sequence>
<evidence type="ECO:0008006" key="3">
    <source>
        <dbReference type="Google" id="ProtNLM"/>
    </source>
</evidence>
<evidence type="ECO:0000313" key="2">
    <source>
        <dbReference type="Proteomes" id="UP001235966"/>
    </source>
</evidence>
<gene>
    <name evidence="1" type="ORF">J2S49_000901</name>
</gene>
<reference evidence="1 2" key="1">
    <citation type="submission" date="2023-07" db="EMBL/GenBank/DDBJ databases">
        <title>Sequencing the genomes of 1000 actinobacteria strains.</title>
        <authorList>
            <person name="Klenk H.-P."/>
        </authorList>
    </citation>
    <scope>NUCLEOTIDE SEQUENCE [LARGE SCALE GENOMIC DNA]</scope>
    <source>
        <strain evidence="1 2">DSM 102162</strain>
    </source>
</reference>
<comment type="caution">
    <text evidence="1">The sequence shown here is derived from an EMBL/GenBank/DDBJ whole genome shotgun (WGS) entry which is preliminary data.</text>
</comment>
<accession>A0ABT9NAS4</accession>
<evidence type="ECO:0000313" key="1">
    <source>
        <dbReference type="EMBL" id="MDP9800825.1"/>
    </source>
</evidence>
<protein>
    <recommendedName>
        <fullName evidence="3">DUF4862 domain-containing protein</fullName>
    </recommendedName>
</protein>
<keyword evidence="2" id="KW-1185">Reference proteome</keyword>
<name>A0ABT9NAS4_9ACTO</name>